<evidence type="ECO:0000313" key="3">
    <source>
        <dbReference type="Proteomes" id="UP000243579"/>
    </source>
</evidence>
<dbReference type="Proteomes" id="UP000243579">
    <property type="component" value="Unassembled WGS sequence"/>
</dbReference>
<evidence type="ECO:0000313" key="2">
    <source>
        <dbReference type="EMBL" id="OQR87551.1"/>
    </source>
</evidence>
<evidence type="ECO:0000256" key="1">
    <source>
        <dbReference type="SAM" id="MobiDB-lite"/>
    </source>
</evidence>
<dbReference type="EMBL" id="JNBR01001434">
    <property type="protein sequence ID" value="OQR87551.1"/>
    <property type="molecule type" value="Genomic_DNA"/>
</dbReference>
<organism evidence="2 3">
    <name type="scientific">Achlya hypogyna</name>
    <name type="common">Oomycete</name>
    <name type="synonym">Protoachlya hypogyna</name>
    <dbReference type="NCBI Taxonomy" id="1202772"/>
    <lineage>
        <taxon>Eukaryota</taxon>
        <taxon>Sar</taxon>
        <taxon>Stramenopiles</taxon>
        <taxon>Oomycota</taxon>
        <taxon>Saprolegniomycetes</taxon>
        <taxon>Saprolegniales</taxon>
        <taxon>Achlyaceae</taxon>
        <taxon>Achlya</taxon>
    </lineage>
</organism>
<reference evidence="2 3" key="1">
    <citation type="journal article" date="2014" name="Genome Biol. Evol.">
        <title>The secreted proteins of Achlya hypogyna and Thraustotheca clavata identify the ancestral oomycete secretome and reveal gene acquisitions by horizontal gene transfer.</title>
        <authorList>
            <person name="Misner I."/>
            <person name="Blouin N."/>
            <person name="Leonard G."/>
            <person name="Richards T.A."/>
            <person name="Lane C.E."/>
        </authorList>
    </citation>
    <scope>NUCLEOTIDE SEQUENCE [LARGE SCALE GENOMIC DNA]</scope>
    <source>
        <strain evidence="2 3">ATCC 48635</strain>
    </source>
</reference>
<name>A0A1V9YPD6_ACHHY</name>
<accession>A0A1V9YPD6</accession>
<dbReference type="OrthoDB" id="79739at2759"/>
<dbReference type="AlphaFoldDB" id="A0A1V9YPD6"/>
<proteinExistence type="predicted"/>
<sequence length="180" mass="20082">MTSTGNKVPSTSKRKRHESHEAVKFFDLMAHGRSMRATSVLELHGRAYYLNQALDAFQQALVYSAFVSTLQVQACLEQIRETQVDLLILAKLLHRQQLQLAQTTVRVPLARDPTARRAVKVLVPALPKPRLAEEDTPRPTKKRLAAKLSPSLNRPSPETLMADTLLTVAEALVAFSQPHN</sequence>
<comment type="caution">
    <text evidence="2">The sequence shown here is derived from an EMBL/GenBank/DDBJ whole genome shotgun (WGS) entry which is preliminary data.</text>
</comment>
<gene>
    <name evidence="2" type="ORF">ACHHYP_08534</name>
</gene>
<protein>
    <submittedName>
        <fullName evidence="2">Uncharacterized protein</fullName>
    </submittedName>
</protein>
<keyword evidence="3" id="KW-1185">Reference proteome</keyword>
<feature type="region of interest" description="Disordered" evidence="1">
    <location>
        <begin position="130"/>
        <end position="153"/>
    </location>
</feature>